<dbReference type="FunFam" id="3.40.50.150:FF:000009">
    <property type="entry name" value="23S rRNA (Uracil(1939)-C(5))-methyltransferase RlmD"/>
    <property type="match status" value="1"/>
</dbReference>
<dbReference type="SUPFAM" id="SSF53335">
    <property type="entry name" value="S-adenosyl-L-methionine-dependent methyltransferases"/>
    <property type="match status" value="1"/>
</dbReference>
<dbReference type="PROSITE" id="PS50926">
    <property type="entry name" value="TRAM"/>
    <property type="match status" value="1"/>
</dbReference>
<proteinExistence type="inferred from homology"/>
<dbReference type="NCBIfam" id="TIGR00479">
    <property type="entry name" value="rumA"/>
    <property type="match status" value="1"/>
</dbReference>
<gene>
    <name evidence="10" type="ORF">X560_2420</name>
</gene>
<keyword evidence="4 7" id="KW-0949">S-adenosyl-L-methionine</keyword>
<dbReference type="Gene3D" id="3.40.50.150">
    <property type="entry name" value="Vaccinia Virus protein VP39"/>
    <property type="match status" value="1"/>
</dbReference>
<keyword evidence="2 7" id="KW-0489">Methyltransferase</keyword>
<evidence type="ECO:0000256" key="1">
    <source>
        <dbReference type="ARBA" id="ARBA00022485"/>
    </source>
</evidence>
<dbReference type="PANTHER" id="PTHR11061">
    <property type="entry name" value="RNA M5U METHYLTRANSFERASE"/>
    <property type="match status" value="1"/>
</dbReference>
<keyword evidence="1" id="KW-0004">4Fe-4S</keyword>
<feature type="binding site" evidence="7">
    <location>
        <position position="320"/>
    </location>
    <ligand>
        <name>S-adenosyl-L-methionine</name>
        <dbReference type="ChEBI" id="CHEBI:59789"/>
    </ligand>
</feature>
<dbReference type="FunFam" id="2.40.50.140:FF:000097">
    <property type="entry name" value="23S rRNA (uracil(1939)-C(5))-methyltransferase RlmD"/>
    <property type="match status" value="1"/>
</dbReference>
<evidence type="ECO:0000256" key="8">
    <source>
        <dbReference type="PROSITE-ProRule" id="PRU10015"/>
    </source>
</evidence>
<keyword evidence="1" id="KW-0479">Metal-binding</keyword>
<comment type="similarity">
    <text evidence="7">Belongs to the class I-like SAM-binding methyltransferase superfamily. RNA M5U methyltransferase family.</text>
</comment>
<feature type="binding site" evidence="7">
    <location>
        <position position="389"/>
    </location>
    <ligand>
        <name>S-adenosyl-L-methionine</name>
        <dbReference type="ChEBI" id="CHEBI:59789"/>
    </ligand>
</feature>
<feature type="binding site" evidence="7">
    <location>
        <position position="341"/>
    </location>
    <ligand>
        <name>S-adenosyl-L-methionine</name>
        <dbReference type="ChEBI" id="CHEBI:59789"/>
    </ligand>
</feature>
<dbReference type="InterPro" id="IPR010280">
    <property type="entry name" value="U5_MeTrfase_fam"/>
</dbReference>
<dbReference type="GO" id="GO:0070475">
    <property type="term" value="P:rRNA base methylation"/>
    <property type="evidence" value="ECO:0007669"/>
    <property type="project" value="TreeGrafter"/>
</dbReference>
<dbReference type="PROSITE" id="PS01230">
    <property type="entry name" value="TRMA_1"/>
    <property type="match status" value="1"/>
</dbReference>
<keyword evidence="6" id="KW-0411">Iron-sulfur</keyword>
<dbReference type="FunFam" id="2.40.50.1070:FF:000003">
    <property type="entry name" value="23S rRNA (Uracil-5-)-methyltransferase RumA"/>
    <property type="match status" value="1"/>
</dbReference>
<feature type="active site" description="Nucleophile" evidence="7">
    <location>
        <position position="416"/>
    </location>
</feature>
<evidence type="ECO:0000256" key="4">
    <source>
        <dbReference type="ARBA" id="ARBA00022691"/>
    </source>
</evidence>
<dbReference type="Gene3D" id="2.40.50.140">
    <property type="entry name" value="Nucleic acid-binding proteins"/>
    <property type="match status" value="1"/>
</dbReference>
<dbReference type="EMBL" id="AZHO01000034">
    <property type="protein sequence ID" value="KMT58087.1"/>
    <property type="molecule type" value="Genomic_DNA"/>
</dbReference>
<comment type="caution">
    <text evidence="10">The sequence shown here is derived from an EMBL/GenBank/DDBJ whole genome shotgun (WGS) entry which is preliminary data.</text>
</comment>
<evidence type="ECO:0000256" key="2">
    <source>
        <dbReference type="ARBA" id="ARBA00022603"/>
    </source>
</evidence>
<dbReference type="GO" id="GO:0070041">
    <property type="term" value="F:rRNA (uridine-C5-)-methyltransferase activity"/>
    <property type="evidence" value="ECO:0007669"/>
    <property type="project" value="UniProtKB-ARBA"/>
</dbReference>
<dbReference type="AlphaFoldDB" id="A0A0J8G6A3"/>
<dbReference type="InterPro" id="IPR012340">
    <property type="entry name" value="NA-bd_OB-fold"/>
</dbReference>
<dbReference type="GO" id="GO:0051539">
    <property type="term" value="F:4 iron, 4 sulfur cluster binding"/>
    <property type="evidence" value="ECO:0007669"/>
    <property type="project" value="UniProtKB-KW"/>
</dbReference>
<sequence>MLSEAQMKVGQEFPLTIKKMGINGEGIGYFKKTIIFVKGALTDEEVVVQVTKTAPNYSEAVVRKIRKASKNRVVAPCPVYEACGGCQLQHVSYPAQLQFKKDILIQALKKHTNFNTDKMKIRETIGMENPFRYRNKSQFQARMNQNGAIETGLFSADSHELVPTNDCLVQDERTVQITNSVRDLLNQYGLSAYDETSGQGFIRTIVVRVGVVTDEVQLVFITTSENFPKKQEILTEIKALHPEIVSIMQNINREATSLIFGEKTILLEGKTSIDEAIHEFHFDLSARAFFQLNPKQTSRLYDEVADALTLTGTEKLVDAYCGVGTIGLSLADKVSEVRGMDVIQEAVLDAQNNAAKNGIKNAHYVTGTAEDVFQKWRSEGYTPDAVIVDPPRTGLDASLTQAILGARPKQVVYVSCNPSTLARDLALFEKRYRIRYLQPVDMFPMTSQVECVVKLTLKSNQKQKIKS</sequence>
<organism evidence="10 11">
    <name type="scientific">Listeria fleischmannii 1991</name>
    <dbReference type="NCBI Taxonomy" id="1430899"/>
    <lineage>
        <taxon>Bacteria</taxon>
        <taxon>Bacillati</taxon>
        <taxon>Bacillota</taxon>
        <taxon>Bacilli</taxon>
        <taxon>Bacillales</taxon>
        <taxon>Listeriaceae</taxon>
        <taxon>Listeria</taxon>
    </lineage>
</organism>
<dbReference type="PATRIC" id="fig|1430899.3.peg.2471"/>
<reference evidence="10 11" key="1">
    <citation type="journal article" date="2015" name="Genome Biol. Evol.">
        <title>Comparative Genomics of Listeria Sensu Lato: Genus-Wide Differences in Evolutionary Dynamics and the Progressive Gain of Complex, Potentially Pathogenicity-Related Traits through Lateral Gene Transfer.</title>
        <authorList>
            <person name="Chiara M."/>
            <person name="Caruso M."/>
            <person name="D'Erchia A.M."/>
            <person name="Manzari C."/>
            <person name="Fraccalvieri R."/>
            <person name="Goffredo E."/>
            <person name="Latorre L."/>
            <person name="Miccolupo A."/>
            <person name="Padalino I."/>
            <person name="Santagada G."/>
            <person name="Chiocco D."/>
            <person name="Pesole G."/>
            <person name="Horner D.S."/>
            <person name="Parisi A."/>
        </authorList>
    </citation>
    <scope>NUCLEOTIDE SEQUENCE [LARGE SCALE GENOMIC DNA]</scope>
    <source>
        <strain evidence="10 11">1991</strain>
    </source>
</reference>
<evidence type="ECO:0000256" key="6">
    <source>
        <dbReference type="ARBA" id="ARBA00023014"/>
    </source>
</evidence>
<dbReference type="InterPro" id="IPR002792">
    <property type="entry name" value="TRAM_dom"/>
</dbReference>
<dbReference type="Pfam" id="PF01938">
    <property type="entry name" value="TRAM"/>
    <property type="match status" value="1"/>
</dbReference>
<evidence type="ECO:0000256" key="3">
    <source>
        <dbReference type="ARBA" id="ARBA00022679"/>
    </source>
</evidence>
<dbReference type="InterPro" id="IPR029063">
    <property type="entry name" value="SAM-dependent_MTases_sf"/>
</dbReference>
<evidence type="ECO:0000313" key="10">
    <source>
        <dbReference type="EMBL" id="KMT58087.1"/>
    </source>
</evidence>
<dbReference type="InterPro" id="IPR030390">
    <property type="entry name" value="MeTrfase_TrmA_AS"/>
</dbReference>
<keyword evidence="3 7" id="KW-0808">Transferase</keyword>
<accession>A0A0J8G6A3</accession>
<dbReference type="Gene3D" id="2.40.50.1070">
    <property type="match status" value="1"/>
</dbReference>
<feature type="binding site" evidence="7">
    <location>
        <position position="291"/>
    </location>
    <ligand>
        <name>S-adenosyl-L-methionine</name>
        <dbReference type="ChEBI" id="CHEBI:59789"/>
    </ligand>
</feature>
<dbReference type="SUPFAM" id="SSF50249">
    <property type="entry name" value="Nucleic acid-binding proteins"/>
    <property type="match status" value="1"/>
</dbReference>
<dbReference type="Pfam" id="PF05958">
    <property type="entry name" value="tRNA_U5-meth_tr"/>
    <property type="match status" value="1"/>
</dbReference>
<evidence type="ECO:0000259" key="9">
    <source>
        <dbReference type="PROSITE" id="PS50926"/>
    </source>
</evidence>
<name>A0A0J8G6A3_9LIST</name>
<evidence type="ECO:0000256" key="5">
    <source>
        <dbReference type="ARBA" id="ARBA00023004"/>
    </source>
</evidence>
<dbReference type="PANTHER" id="PTHR11061:SF45">
    <property type="match status" value="1"/>
</dbReference>
<keyword evidence="11" id="KW-1185">Reference proteome</keyword>
<dbReference type="PROSITE" id="PS51687">
    <property type="entry name" value="SAM_MT_RNA_M5U"/>
    <property type="match status" value="1"/>
</dbReference>
<protein>
    <submittedName>
        <fullName evidence="10">RNA methyltransferase, TrmA/RumA/YfjO family protein</fullName>
    </submittedName>
</protein>
<feature type="active site" evidence="8">
    <location>
        <position position="416"/>
    </location>
</feature>
<feature type="domain" description="TRAM" evidence="9">
    <location>
        <begin position="6"/>
        <end position="64"/>
    </location>
</feature>
<evidence type="ECO:0000313" key="11">
    <source>
        <dbReference type="Proteomes" id="UP000052258"/>
    </source>
</evidence>
<dbReference type="Proteomes" id="UP000052258">
    <property type="component" value="Unassembled WGS sequence"/>
</dbReference>
<evidence type="ECO:0000256" key="7">
    <source>
        <dbReference type="PROSITE-ProRule" id="PRU01024"/>
    </source>
</evidence>
<keyword evidence="5" id="KW-0408">Iron</keyword>